<dbReference type="HOGENOM" id="CLU_2758763_0_0_1"/>
<dbReference type="AlphaFoldDB" id="A0A0C9ZGW5"/>
<gene>
    <name evidence="1" type="ORF">PISMIDRAFT_356953</name>
</gene>
<keyword evidence="2" id="KW-1185">Reference proteome</keyword>
<reference evidence="2" key="2">
    <citation type="submission" date="2015-01" db="EMBL/GenBank/DDBJ databases">
        <title>Evolutionary Origins and Diversification of the Mycorrhizal Mutualists.</title>
        <authorList>
            <consortium name="DOE Joint Genome Institute"/>
            <consortium name="Mycorrhizal Genomics Consortium"/>
            <person name="Kohler A."/>
            <person name="Kuo A."/>
            <person name="Nagy L.G."/>
            <person name="Floudas D."/>
            <person name="Copeland A."/>
            <person name="Barry K.W."/>
            <person name="Cichocki N."/>
            <person name="Veneault-Fourrey C."/>
            <person name="LaButti K."/>
            <person name="Lindquist E.A."/>
            <person name="Lipzen A."/>
            <person name="Lundell T."/>
            <person name="Morin E."/>
            <person name="Murat C."/>
            <person name="Riley R."/>
            <person name="Ohm R."/>
            <person name="Sun H."/>
            <person name="Tunlid A."/>
            <person name="Henrissat B."/>
            <person name="Grigoriev I.V."/>
            <person name="Hibbett D.S."/>
            <person name="Martin F."/>
        </authorList>
    </citation>
    <scope>NUCLEOTIDE SEQUENCE [LARGE SCALE GENOMIC DNA]</scope>
    <source>
        <strain evidence="2">441</strain>
    </source>
</reference>
<proteinExistence type="predicted"/>
<accession>A0A0C9ZGW5</accession>
<dbReference type="EMBL" id="KN833710">
    <property type="protein sequence ID" value="KIK25244.1"/>
    <property type="molecule type" value="Genomic_DNA"/>
</dbReference>
<evidence type="ECO:0000313" key="1">
    <source>
        <dbReference type="EMBL" id="KIK25244.1"/>
    </source>
</evidence>
<sequence length="70" mass="7719">MEIRIVSIHSNANQRCPIGGKRRRGAHVCNIVRASRSTVSFTQGALLFGDGDHQTKQKKRILTVMCVVNG</sequence>
<evidence type="ECO:0000313" key="2">
    <source>
        <dbReference type="Proteomes" id="UP000054018"/>
    </source>
</evidence>
<protein>
    <submittedName>
        <fullName evidence="1">Uncharacterized protein</fullName>
    </submittedName>
</protein>
<dbReference type="Proteomes" id="UP000054018">
    <property type="component" value="Unassembled WGS sequence"/>
</dbReference>
<reference evidence="1 2" key="1">
    <citation type="submission" date="2014-04" db="EMBL/GenBank/DDBJ databases">
        <authorList>
            <consortium name="DOE Joint Genome Institute"/>
            <person name="Kuo A."/>
            <person name="Kohler A."/>
            <person name="Costa M.D."/>
            <person name="Nagy L.G."/>
            <person name="Floudas D."/>
            <person name="Copeland A."/>
            <person name="Barry K.W."/>
            <person name="Cichocki N."/>
            <person name="Veneault-Fourrey C."/>
            <person name="LaButti K."/>
            <person name="Lindquist E.A."/>
            <person name="Lipzen A."/>
            <person name="Lundell T."/>
            <person name="Morin E."/>
            <person name="Murat C."/>
            <person name="Sun H."/>
            <person name="Tunlid A."/>
            <person name="Henrissat B."/>
            <person name="Grigoriev I.V."/>
            <person name="Hibbett D.S."/>
            <person name="Martin F."/>
            <person name="Nordberg H.P."/>
            <person name="Cantor M.N."/>
            <person name="Hua S.X."/>
        </authorList>
    </citation>
    <scope>NUCLEOTIDE SEQUENCE [LARGE SCALE GENOMIC DNA]</scope>
    <source>
        <strain evidence="1 2">441</strain>
    </source>
</reference>
<name>A0A0C9ZGW5_9AGAM</name>
<organism evidence="1 2">
    <name type="scientific">Pisolithus microcarpus 441</name>
    <dbReference type="NCBI Taxonomy" id="765257"/>
    <lineage>
        <taxon>Eukaryota</taxon>
        <taxon>Fungi</taxon>
        <taxon>Dikarya</taxon>
        <taxon>Basidiomycota</taxon>
        <taxon>Agaricomycotina</taxon>
        <taxon>Agaricomycetes</taxon>
        <taxon>Agaricomycetidae</taxon>
        <taxon>Boletales</taxon>
        <taxon>Sclerodermatineae</taxon>
        <taxon>Pisolithaceae</taxon>
        <taxon>Pisolithus</taxon>
    </lineage>
</organism>